<protein>
    <submittedName>
        <fullName evidence="6">AcrR family transcriptional regulator</fullName>
    </submittedName>
</protein>
<dbReference type="EMBL" id="JACHMG010000001">
    <property type="protein sequence ID" value="MBB4688358.1"/>
    <property type="molecule type" value="Genomic_DNA"/>
</dbReference>
<dbReference type="InterPro" id="IPR001647">
    <property type="entry name" value="HTH_TetR"/>
</dbReference>
<proteinExistence type="predicted"/>
<keyword evidence="7" id="KW-1185">Reference proteome</keyword>
<evidence type="ECO:0000259" key="5">
    <source>
        <dbReference type="PROSITE" id="PS50977"/>
    </source>
</evidence>
<evidence type="ECO:0000256" key="1">
    <source>
        <dbReference type="ARBA" id="ARBA00023015"/>
    </source>
</evidence>
<evidence type="ECO:0000256" key="3">
    <source>
        <dbReference type="ARBA" id="ARBA00023163"/>
    </source>
</evidence>
<accession>A0A840J4M5</accession>
<keyword evidence="2 4" id="KW-0238">DNA-binding</keyword>
<dbReference type="SUPFAM" id="SSF46689">
    <property type="entry name" value="Homeodomain-like"/>
    <property type="match status" value="1"/>
</dbReference>
<dbReference type="Pfam" id="PF00440">
    <property type="entry name" value="TetR_N"/>
    <property type="match status" value="1"/>
</dbReference>
<sequence>MASSGSYNRRERPAKPALSREGIVAAALEVVRHEGVERVTMRRLAKELDTGPASLYVYVSDAEELHAAVLDELLGEVSTVSLPGADWRTRLWTLTSAYRDVLYAHPGLARVALVTRLSGPHYLRIADAVLGLLTEGGVPPGPAAWTVDLLLLVSTATAVEHGTRRNRPGSEAEQDALAQALRSLSPESHPHIAATGAHLLSGSGTDRAQWALDTLLNGARATPLPPGA</sequence>
<comment type="caution">
    <text evidence="6">The sequence shown here is derived from an EMBL/GenBank/DDBJ whole genome shotgun (WGS) entry which is preliminary data.</text>
</comment>
<organism evidence="6 7">
    <name type="scientific">Amycolatopsis jiangsuensis</name>
    <dbReference type="NCBI Taxonomy" id="1181879"/>
    <lineage>
        <taxon>Bacteria</taxon>
        <taxon>Bacillati</taxon>
        <taxon>Actinomycetota</taxon>
        <taxon>Actinomycetes</taxon>
        <taxon>Pseudonocardiales</taxon>
        <taxon>Pseudonocardiaceae</taxon>
        <taxon>Amycolatopsis</taxon>
    </lineage>
</organism>
<dbReference type="GO" id="GO:0003700">
    <property type="term" value="F:DNA-binding transcription factor activity"/>
    <property type="evidence" value="ECO:0007669"/>
    <property type="project" value="TreeGrafter"/>
</dbReference>
<feature type="domain" description="HTH tetR-type" evidence="5">
    <location>
        <begin position="17"/>
        <end position="77"/>
    </location>
</feature>
<dbReference type="InterPro" id="IPR036271">
    <property type="entry name" value="Tet_transcr_reg_TetR-rel_C_sf"/>
</dbReference>
<dbReference type="Gene3D" id="1.10.357.10">
    <property type="entry name" value="Tetracycline Repressor, domain 2"/>
    <property type="match status" value="1"/>
</dbReference>
<keyword evidence="3" id="KW-0804">Transcription</keyword>
<evidence type="ECO:0000256" key="4">
    <source>
        <dbReference type="PROSITE-ProRule" id="PRU00335"/>
    </source>
</evidence>
<dbReference type="GO" id="GO:0000976">
    <property type="term" value="F:transcription cis-regulatory region binding"/>
    <property type="evidence" value="ECO:0007669"/>
    <property type="project" value="TreeGrafter"/>
</dbReference>
<feature type="DNA-binding region" description="H-T-H motif" evidence="4">
    <location>
        <begin position="40"/>
        <end position="59"/>
    </location>
</feature>
<reference evidence="6 7" key="1">
    <citation type="submission" date="2020-08" db="EMBL/GenBank/DDBJ databases">
        <title>Sequencing the genomes of 1000 actinobacteria strains.</title>
        <authorList>
            <person name="Klenk H.-P."/>
        </authorList>
    </citation>
    <scope>NUCLEOTIDE SEQUENCE [LARGE SCALE GENOMIC DNA]</scope>
    <source>
        <strain evidence="6 7">DSM 45859</strain>
    </source>
</reference>
<gene>
    <name evidence="6" type="ORF">BJY18_005843</name>
</gene>
<dbReference type="InterPro" id="IPR050109">
    <property type="entry name" value="HTH-type_TetR-like_transc_reg"/>
</dbReference>
<dbReference type="PROSITE" id="PS50977">
    <property type="entry name" value="HTH_TETR_2"/>
    <property type="match status" value="1"/>
</dbReference>
<evidence type="ECO:0000256" key="2">
    <source>
        <dbReference type="ARBA" id="ARBA00023125"/>
    </source>
</evidence>
<dbReference type="SUPFAM" id="SSF48498">
    <property type="entry name" value="Tetracyclin repressor-like, C-terminal domain"/>
    <property type="match status" value="1"/>
</dbReference>
<name>A0A840J4M5_9PSEU</name>
<dbReference type="Pfam" id="PF02909">
    <property type="entry name" value="TetR_C_1"/>
    <property type="match status" value="1"/>
</dbReference>
<dbReference type="AlphaFoldDB" id="A0A840J4M5"/>
<dbReference type="GO" id="GO:0045892">
    <property type="term" value="P:negative regulation of DNA-templated transcription"/>
    <property type="evidence" value="ECO:0007669"/>
    <property type="project" value="InterPro"/>
</dbReference>
<dbReference type="InterPro" id="IPR009057">
    <property type="entry name" value="Homeodomain-like_sf"/>
</dbReference>
<dbReference type="InterPro" id="IPR004111">
    <property type="entry name" value="Repressor_TetR_C"/>
</dbReference>
<dbReference type="PANTHER" id="PTHR30055:SF151">
    <property type="entry name" value="TRANSCRIPTIONAL REGULATORY PROTEIN"/>
    <property type="match status" value="1"/>
</dbReference>
<dbReference type="Proteomes" id="UP000581769">
    <property type="component" value="Unassembled WGS sequence"/>
</dbReference>
<keyword evidence="1" id="KW-0805">Transcription regulation</keyword>
<dbReference type="PANTHER" id="PTHR30055">
    <property type="entry name" value="HTH-TYPE TRANSCRIPTIONAL REGULATOR RUTR"/>
    <property type="match status" value="1"/>
</dbReference>
<evidence type="ECO:0000313" key="6">
    <source>
        <dbReference type="EMBL" id="MBB4688358.1"/>
    </source>
</evidence>
<dbReference type="RefSeq" id="WP_184783057.1">
    <property type="nucleotide sequence ID" value="NZ_JACHMG010000001.1"/>
</dbReference>
<evidence type="ECO:0000313" key="7">
    <source>
        <dbReference type="Proteomes" id="UP000581769"/>
    </source>
</evidence>